<dbReference type="InterPro" id="IPR023393">
    <property type="entry name" value="START-like_dom_sf"/>
</dbReference>
<reference evidence="1 2" key="1">
    <citation type="submission" date="2018-06" db="EMBL/GenBank/DDBJ databases">
        <title>Genomic Encyclopedia of Archaeal and Bacterial Type Strains, Phase II (KMG-II): from individual species to whole genera.</title>
        <authorList>
            <person name="Goeker M."/>
        </authorList>
    </citation>
    <scope>NUCLEOTIDE SEQUENCE [LARGE SCALE GENOMIC DNA]</scope>
    <source>
        <strain evidence="1 2">DSM 27372</strain>
    </source>
</reference>
<comment type="caution">
    <text evidence="1">The sequence shown here is derived from an EMBL/GenBank/DDBJ whole genome shotgun (WGS) entry which is preliminary data.</text>
</comment>
<evidence type="ECO:0000313" key="1">
    <source>
        <dbReference type="EMBL" id="PYF72610.1"/>
    </source>
</evidence>
<keyword evidence="2" id="KW-1185">Reference proteome</keyword>
<name>A0A318UAZ7_9SPHI</name>
<dbReference type="AlphaFoldDB" id="A0A318UAZ7"/>
<protein>
    <submittedName>
        <fullName evidence="1">Ligand-binding SRPBCC domain-containing protein</fullName>
    </submittedName>
</protein>
<dbReference type="Gene3D" id="3.30.530.20">
    <property type="match status" value="1"/>
</dbReference>
<organism evidence="1 2">
    <name type="scientific">Pedobacter nutrimenti</name>
    <dbReference type="NCBI Taxonomy" id="1241337"/>
    <lineage>
        <taxon>Bacteria</taxon>
        <taxon>Pseudomonadati</taxon>
        <taxon>Bacteroidota</taxon>
        <taxon>Sphingobacteriia</taxon>
        <taxon>Sphingobacteriales</taxon>
        <taxon>Sphingobacteriaceae</taxon>
        <taxon>Pedobacter</taxon>
    </lineage>
</organism>
<sequence>MKTYQLNFKQQIPVSLQQAWDFFSSPLNLAQITPTEMAFEVSSDLDPQQKMYAGMIITYKVSPLWGIKLNWVTEITHVEENNYFIDQQRFGPYRFWHHQHHFKAIETGVEMTDLLTYGLPMGFLGQGLNHLFVAGKLRDIFSYREKKITEIFGVYPSGK</sequence>
<dbReference type="CDD" id="cd07820">
    <property type="entry name" value="SRPBCC_3"/>
    <property type="match status" value="1"/>
</dbReference>
<dbReference type="SUPFAM" id="SSF55961">
    <property type="entry name" value="Bet v1-like"/>
    <property type="match status" value="1"/>
</dbReference>
<dbReference type="Proteomes" id="UP000248198">
    <property type="component" value="Unassembled WGS sequence"/>
</dbReference>
<evidence type="ECO:0000313" key="2">
    <source>
        <dbReference type="Proteomes" id="UP000248198"/>
    </source>
</evidence>
<gene>
    <name evidence="1" type="ORF">B0O44_106265</name>
</gene>
<dbReference type="EMBL" id="QKLU01000006">
    <property type="protein sequence ID" value="PYF72610.1"/>
    <property type="molecule type" value="Genomic_DNA"/>
</dbReference>
<dbReference type="RefSeq" id="WP_110833574.1">
    <property type="nucleotide sequence ID" value="NZ_QKLU01000006.1"/>
</dbReference>
<proteinExistence type="predicted"/>
<dbReference type="OrthoDB" id="9793552at2"/>
<accession>A0A318UAZ7</accession>